<dbReference type="Proteomes" id="UP000789570">
    <property type="component" value="Unassembled WGS sequence"/>
</dbReference>
<comment type="caution">
    <text evidence="1">The sequence shown here is derived from an EMBL/GenBank/DDBJ whole genome shotgun (WGS) entry which is preliminary data.</text>
</comment>
<dbReference type="EMBL" id="CAJVPQ010001707">
    <property type="protein sequence ID" value="CAG8566109.1"/>
    <property type="molecule type" value="Genomic_DNA"/>
</dbReference>
<proteinExistence type="predicted"/>
<reference evidence="1" key="1">
    <citation type="submission" date="2021-06" db="EMBL/GenBank/DDBJ databases">
        <authorList>
            <person name="Kallberg Y."/>
            <person name="Tangrot J."/>
            <person name="Rosling A."/>
        </authorList>
    </citation>
    <scope>NUCLEOTIDE SEQUENCE</scope>
    <source>
        <strain evidence="1">UK204</strain>
    </source>
</reference>
<dbReference type="OrthoDB" id="10065625at2759"/>
<evidence type="ECO:0000313" key="2">
    <source>
        <dbReference type="Proteomes" id="UP000789570"/>
    </source>
</evidence>
<name>A0A9N9BJI2_9GLOM</name>
<gene>
    <name evidence="1" type="ORF">FCALED_LOCUS6856</name>
</gene>
<accession>A0A9N9BJI2</accession>
<dbReference type="AlphaFoldDB" id="A0A9N9BJI2"/>
<evidence type="ECO:0000313" key="1">
    <source>
        <dbReference type="EMBL" id="CAG8566109.1"/>
    </source>
</evidence>
<organism evidence="1 2">
    <name type="scientific">Funneliformis caledonium</name>
    <dbReference type="NCBI Taxonomy" id="1117310"/>
    <lineage>
        <taxon>Eukaryota</taxon>
        <taxon>Fungi</taxon>
        <taxon>Fungi incertae sedis</taxon>
        <taxon>Mucoromycota</taxon>
        <taxon>Glomeromycotina</taxon>
        <taxon>Glomeromycetes</taxon>
        <taxon>Glomerales</taxon>
        <taxon>Glomeraceae</taxon>
        <taxon>Funneliformis</taxon>
    </lineage>
</organism>
<sequence length="111" mass="13348">MTSFPSIQKPLFYVTFEPRIKWNDNSIILLLSFLKENKEVLKVLVENRGGIGDITIKKELWEHASEVVFFGANIYYSPDQCENKWWNIRRACMRNRNYRYMSEVREIDPRI</sequence>
<protein>
    <submittedName>
        <fullName evidence="1">15202_t:CDS:1</fullName>
    </submittedName>
</protein>
<keyword evidence="2" id="KW-1185">Reference proteome</keyword>